<feature type="region of interest" description="Disordered" evidence="1">
    <location>
        <begin position="1"/>
        <end position="66"/>
    </location>
</feature>
<protein>
    <submittedName>
        <fullName evidence="2">Uncharacterized protein</fullName>
    </submittedName>
</protein>
<dbReference type="OrthoDB" id="3527349at2759"/>
<feature type="compositionally biased region" description="Polar residues" evidence="1">
    <location>
        <begin position="37"/>
        <end position="56"/>
    </location>
</feature>
<evidence type="ECO:0000313" key="3">
    <source>
        <dbReference type="Proteomes" id="UP000664132"/>
    </source>
</evidence>
<dbReference type="InterPro" id="IPR027417">
    <property type="entry name" value="P-loop_NTPase"/>
</dbReference>
<organism evidence="2 3">
    <name type="scientific">Cadophora malorum</name>
    <dbReference type="NCBI Taxonomy" id="108018"/>
    <lineage>
        <taxon>Eukaryota</taxon>
        <taxon>Fungi</taxon>
        <taxon>Dikarya</taxon>
        <taxon>Ascomycota</taxon>
        <taxon>Pezizomycotina</taxon>
        <taxon>Leotiomycetes</taxon>
        <taxon>Helotiales</taxon>
        <taxon>Ploettnerulaceae</taxon>
        <taxon>Cadophora</taxon>
    </lineage>
</organism>
<dbReference type="EMBL" id="JAFJYH010000495">
    <property type="protein sequence ID" value="KAG4411293.1"/>
    <property type="molecule type" value="Genomic_DNA"/>
</dbReference>
<evidence type="ECO:0000256" key="1">
    <source>
        <dbReference type="SAM" id="MobiDB-lite"/>
    </source>
</evidence>
<name>A0A8H7T2N7_9HELO</name>
<reference evidence="2" key="1">
    <citation type="submission" date="2021-02" db="EMBL/GenBank/DDBJ databases">
        <title>Genome sequence Cadophora malorum strain M34.</title>
        <authorList>
            <person name="Stefanovic E."/>
            <person name="Vu D."/>
            <person name="Scully C."/>
            <person name="Dijksterhuis J."/>
            <person name="Roader J."/>
            <person name="Houbraken J."/>
        </authorList>
    </citation>
    <scope>NUCLEOTIDE SEQUENCE</scope>
    <source>
        <strain evidence="2">M34</strain>
    </source>
</reference>
<proteinExistence type="predicted"/>
<accession>A0A8H7T2N7</accession>
<comment type="caution">
    <text evidence="2">The sequence shown here is derived from an EMBL/GenBank/DDBJ whole genome shotgun (WGS) entry which is preliminary data.</text>
</comment>
<gene>
    <name evidence="2" type="ORF">IFR04_015565</name>
</gene>
<feature type="compositionally biased region" description="Basic and acidic residues" evidence="1">
    <location>
        <begin position="1"/>
        <end position="18"/>
    </location>
</feature>
<dbReference type="Proteomes" id="UP000664132">
    <property type="component" value="Unassembled WGS sequence"/>
</dbReference>
<dbReference type="Gene3D" id="3.40.50.300">
    <property type="entry name" value="P-loop containing nucleotide triphosphate hydrolases"/>
    <property type="match status" value="1"/>
</dbReference>
<dbReference type="AlphaFoldDB" id="A0A8H7T2N7"/>
<keyword evidence="3" id="KW-1185">Reference proteome</keyword>
<sequence>MENLSRQHDQRSHKDKLTNFDLVSPSTTPIRELSPDSEASSTQQESATVSPSISQHTQHEDNLSDVDADLDDLVSLDDDDDREQVFNMVDEAQRMAENPSSVPLGMTPEPEHVDHSRPALAQISHHSSRLQEDSDRPRPAFPNYLMDEYLEMHPISVEIPIDKRLQSATSTAGRFLTEKRDFDIVKGEQYQPGDVVEKLKSGSALNGLDNAMWLRDLSQAAINATSKHEVVVVSYLALKRTHRKFFRSAVIDHDKANEKSGPKYLLRNQYKTLEISRSGDKGELSIDCTIINAGKEVEWMLKSLEDILEAFVS</sequence>
<evidence type="ECO:0000313" key="2">
    <source>
        <dbReference type="EMBL" id="KAG4411293.1"/>
    </source>
</evidence>